<protein>
    <submittedName>
        <fullName evidence="1">Uncharacterized protein</fullName>
    </submittedName>
</protein>
<dbReference type="EMBL" id="JAPCWZ010000007">
    <property type="protein sequence ID" value="KAK8856006.1"/>
    <property type="molecule type" value="Genomic_DNA"/>
</dbReference>
<reference evidence="1 2" key="1">
    <citation type="journal article" date="2024" name="IMA Fungus">
        <title>Apiospora arundinis, a panoply of carbohydrate-active enzymes and secondary metabolites.</title>
        <authorList>
            <person name="Sorensen T."/>
            <person name="Petersen C."/>
            <person name="Muurmann A.T."/>
            <person name="Christiansen J.V."/>
            <person name="Brundto M.L."/>
            <person name="Overgaard C.K."/>
            <person name="Boysen A.T."/>
            <person name="Wollenberg R.D."/>
            <person name="Larsen T.O."/>
            <person name="Sorensen J.L."/>
            <person name="Nielsen K.L."/>
            <person name="Sondergaard T.E."/>
        </authorList>
    </citation>
    <scope>NUCLEOTIDE SEQUENCE [LARGE SCALE GENOMIC DNA]</scope>
    <source>
        <strain evidence="1 2">AAU 773</strain>
    </source>
</reference>
<name>A0ABR2I1H1_9PEZI</name>
<accession>A0ABR2I1H1</accession>
<proteinExistence type="predicted"/>
<comment type="caution">
    <text evidence="1">The sequence shown here is derived from an EMBL/GenBank/DDBJ whole genome shotgun (WGS) entry which is preliminary data.</text>
</comment>
<dbReference type="Proteomes" id="UP001390339">
    <property type="component" value="Unassembled WGS sequence"/>
</dbReference>
<gene>
    <name evidence="1" type="ORF">PGQ11_011918</name>
</gene>
<organism evidence="1 2">
    <name type="scientific">Apiospora arundinis</name>
    <dbReference type="NCBI Taxonomy" id="335852"/>
    <lineage>
        <taxon>Eukaryota</taxon>
        <taxon>Fungi</taxon>
        <taxon>Dikarya</taxon>
        <taxon>Ascomycota</taxon>
        <taxon>Pezizomycotina</taxon>
        <taxon>Sordariomycetes</taxon>
        <taxon>Xylariomycetidae</taxon>
        <taxon>Amphisphaeriales</taxon>
        <taxon>Apiosporaceae</taxon>
        <taxon>Apiospora</taxon>
    </lineage>
</organism>
<evidence type="ECO:0000313" key="2">
    <source>
        <dbReference type="Proteomes" id="UP001390339"/>
    </source>
</evidence>
<evidence type="ECO:0000313" key="1">
    <source>
        <dbReference type="EMBL" id="KAK8856006.1"/>
    </source>
</evidence>
<sequence>MAMGDAQRYSDAMACRSHGYALFHPPRSDELRLGMVGYVDDNGVWHQIANLAKPEELRQKELGAFTLPRDKDPDQMKLGPVVSGTVRGTEVALASEAEAAALGLPLDVSGVIEYASEDSFGAILMCDDEVVIERYDVRDPFVRWLKKNHRAILRRHRDVTRYGVCIALNTWSAQHVFIRTWSGAGHSVRVGFKVGATGIGNVKPEVSYYRASHGAGWRQFDGKRRVVFFSGVKFSYNLLGRGREDRDEAAFRGGSDAFVFEDPDDAGMAYNVKVEDFGRRVEDFGRQVNADGANDDVEDEEELDDY</sequence>
<keyword evidence="2" id="KW-1185">Reference proteome</keyword>